<dbReference type="EMBL" id="MU275840">
    <property type="protein sequence ID" value="KAI0053282.1"/>
    <property type="molecule type" value="Genomic_DNA"/>
</dbReference>
<gene>
    <name evidence="1" type="ORF">FA95DRAFT_1508512</name>
</gene>
<reference evidence="1" key="2">
    <citation type="journal article" date="2022" name="New Phytol.">
        <title>Evolutionary transition to the ectomycorrhizal habit in the genomes of a hyperdiverse lineage of mushroom-forming fungi.</title>
        <authorList>
            <person name="Looney B."/>
            <person name="Miyauchi S."/>
            <person name="Morin E."/>
            <person name="Drula E."/>
            <person name="Courty P.E."/>
            <person name="Kohler A."/>
            <person name="Kuo A."/>
            <person name="LaButti K."/>
            <person name="Pangilinan J."/>
            <person name="Lipzen A."/>
            <person name="Riley R."/>
            <person name="Andreopoulos W."/>
            <person name="He G."/>
            <person name="Johnson J."/>
            <person name="Nolan M."/>
            <person name="Tritt A."/>
            <person name="Barry K.W."/>
            <person name="Grigoriev I.V."/>
            <person name="Nagy L.G."/>
            <person name="Hibbett D."/>
            <person name="Henrissat B."/>
            <person name="Matheny P.B."/>
            <person name="Labbe J."/>
            <person name="Martin F.M."/>
        </authorList>
    </citation>
    <scope>NUCLEOTIDE SEQUENCE</scope>
    <source>
        <strain evidence="1">FP105234-sp</strain>
    </source>
</reference>
<reference evidence="1" key="1">
    <citation type="submission" date="2021-02" db="EMBL/GenBank/DDBJ databases">
        <authorList>
            <consortium name="DOE Joint Genome Institute"/>
            <person name="Ahrendt S."/>
            <person name="Looney B.P."/>
            <person name="Miyauchi S."/>
            <person name="Morin E."/>
            <person name="Drula E."/>
            <person name="Courty P.E."/>
            <person name="Chicoki N."/>
            <person name="Fauchery L."/>
            <person name="Kohler A."/>
            <person name="Kuo A."/>
            <person name="Labutti K."/>
            <person name="Pangilinan J."/>
            <person name="Lipzen A."/>
            <person name="Riley R."/>
            <person name="Andreopoulos W."/>
            <person name="He G."/>
            <person name="Johnson J."/>
            <person name="Barry K.W."/>
            <person name="Grigoriev I.V."/>
            <person name="Nagy L."/>
            <person name="Hibbett D."/>
            <person name="Henrissat B."/>
            <person name="Matheny P.B."/>
            <person name="Labbe J."/>
            <person name="Martin F."/>
        </authorList>
    </citation>
    <scope>NUCLEOTIDE SEQUENCE</scope>
    <source>
        <strain evidence="1">FP105234-sp</strain>
    </source>
</reference>
<accession>A0ACB8SAS4</accession>
<proteinExistence type="predicted"/>
<evidence type="ECO:0000313" key="1">
    <source>
        <dbReference type="EMBL" id="KAI0053282.1"/>
    </source>
</evidence>
<evidence type="ECO:0000313" key="2">
    <source>
        <dbReference type="Proteomes" id="UP000814033"/>
    </source>
</evidence>
<organism evidence="1 2">
    <name type="scientific">Auriscalpium vulgare</name>
    <dbReference type="NCBI Taxonomy" id="40419"/>
    <lineage>
        <taxon>Eukaryota</taxon>
        <taxon>Fungi</taxon>
        <taxon>Dikarya</taxon>
        <taxon>Basidiomycota</taxon>
        <taxon>Agaricomycotina</taxon>
        <taxon>Agaricomycetes</taxon>
        <taxon>Russulales</taxon>
        <taxon>Auriscalpiaceae</taxon>
        <taxon>Auriscalpium</taxon>
    </lineage>
</organism>
<name>A0ACB8SAS4_9AGAM</name>
<keyword evidence="2" id="KW-1185">Reference proteome</keyword>
<sequence>MSSRPAKRRRVVFTIGAPSEADSPSSQRNVPSSSAFSVRHVQRPVHVQSLTTLCARVFVTYFPHFSTEKNSWQPRREWTAVSQWLDALPDSSIPMLFGMLRASCPVLLSHELVTSHFLRGPSVVLSSDLGGPQPVNKYTLLAAAKLSALVELRLLGFDKILDKGFATIVSGMPTLEVLYLGGCTKVGIKTVEALVQSCPVLKVLNLNYTSVTPASIGPLLLARHEQLAVLKVAGMTTWTDAAFSKLLALLSNHRDFSLPALHTLKLRQSSLSDGTLNTFLPMCPNLRKLDLSFTNVCHLQPTTIANLAGLEKLALTSTRVLPNNLVQLVSATPNLVTLTVGALGGGQGQASAIGNTSSMTMTDSTLSALTQILVNCHELRAVNLVGNTKLKVSLPDFVRLVGRRLKRLNLASISGLKSSDLAGLAPEDLSELPSGLEVLILNGTSVDDDAAPFIARCPGLETLEVAGTKLSNNGLFSIIDGCPLLSNLDVTRCRGVPVAARRRLFEVWDEQRDT</sequence>
<protein>
    <submittedName>
        <fullName evidence="1">RNI-like protein</fullName>
    </submittedName>
</protein>
<comment type="caution">
    <text evidence="1">The sequence shown here is derived from an EMBL/GenBank/DDBJ whole genome shotgun (WGS) entry which is preliminary data.</text>
</comment>
<dbReference type="Proteomes" id="UP000814033">
    <property type="component" value="Unassembled WGS sequence"/>
</dbReference>